<dbReference type="PANTHER" id="PTHR43477">
    <property type="entry name" value="DIHYDROANTICAPSIN 7-DEHYDROGENASE"/>
    <property type="match status" value="1"/>
</dbReference>
<accession>A0A1L9S644</accession>
<dbReference type="Gene3D" id="3.40.50.720">
    <property type="entry name" value="NAD(P)-binding Rossmann-like Domain"/>
    <property type="match status" value="1"/>
</dbReference>
<dbReference type="InterPro" id="IPR002347">
    <property type="entry name" value="SDR_fam"/>
</dbReference>
<dbReference type="OrthoDB" id="294295at2759"/>
<dbReference type="PROSITE" id="PS51257">
    <property type="entry name" value="PROKAR_LIPOPROTEIN"/>
    <property type="match status" value="1"/>
</dbReference>
<dbReference type="GO" id="GO:0016491">
    <property type="term" value="F:oxidoreductase activity"/>
    <property type="evidence" value="ECO:0007669"/>
    <property type="project" value="UniProtKB-KW"/>
</dbReference>
<evidence type="ECO:0000313" key="4">
    <source>
        <dbReference type="EMBL" id="OJJ42626.1"/>
    </source>
</evidence>
<dbReference type="InterPro" id="IPR036291">
    <property type="entry name" value="NAD(P)-bd_dom_sf"/>
</dbReference>
<dbReference type="EMBL" id="KV878358">
    <property type="protein sequence ID" value="OJJ42626.1"/>
    <property type="molecule type" value="Genomic_DNA"/>
</dbReference>
<protein>
    <recommendedName>
        <fullName evidence="6">Ketoreductase (KR) domain-containing protein</fullName>
    </recommendedName>
</protein>
<dbReference type="Pfam" id="PF23441">
    <property type="entry name" value="SDR"/>
    <property type="match status" value="1"/>
</dbReference>
<sequence>MKLDNARILLLGGTSGIGFAIAAACLDAGAIVIISSSTEQRLSSALSRLRASYPHAEDRIQGHLCDLSDPQTVEENLLRLLDLATDHNTVKLDHITYTAANIPRLPPLSNYTAGSLGASFTIRVEAPILLGKLAGGYLHPGPQSSITFTSASTATKPTPGRGLLTVLGASTEGIAKGLAVDLAPIRVNVVAPGTVDTELLRGLAGDNPGRFYDFLKSGTLLKRIGNPQDVAEAYLYLMRDANVTGGVIHTDGGRLLQ</sequence>
<dbReference type="GeneID" id="34611710"/>
<name>A0A1L9S644_9EURO</name>
<reference evidence="5" key="1">
    <citation type="journal article" date="2017" name="Genome Biol.">
        <title>Comparative genomics reveals high biological diversity and specific adaptations in the industrially and medically important fungal genus Aspergillus.</title>
        <authorList>
            <person name="de Vries R.P."/>
            <person name="Riley R."/>
            <person name="Wiebenga A."/>
            <person name="Aguilar-Osorio G."/>
            <person name="Amillis S."/>
            <person name="Uchima C.A."/>
            <person name="Anderluh G."/>
            <person name="Asadollahi M."/>
            <person name="Askin M."/>
            <person name="Barry K."/>
            <person name="Battaglia E."/>
            <person name="Bayram O."/>
            <person name="Benocci T."/>
            <person name="Braus-Stromeyer S.A."/>
            <person name="Caldana C."/>
            <person name="Canovas D."/>
            <person name="Cerqueira G.C."/>
            <person name="Chen F."/>
            <person name="Chen W."/>
            <person name="Choi C."/>
            <person name="Clum A."/>
            <person name="Dos Santos R.A."/>
            <person name="Damasio A.R."/>
            <person name="Diallinas G."/>
            <person name="Emri T."/>
            <person name="Fekete E."/>
            <person name="Flipphi M."/>
            <person name="Freyberg S."/>
            <person name="Gallo A."/>
            <person name="Gournas C."/>
            <person name="Habgood R."/>
            <person name="Hainaut M."/>
            <person name="Harispe M.L."/>
            <person name="Henrissat B."/>
            <person name="Hilden K.S."/>
            <person name="Hope R."/>
            <person name="Hossain A."/>
            <person name="Karabika E."/>
            <person name="Karaffa L."/>
            <person name="Karanyi Z."/>
            <person name="Krasevec N."/>
            <person name="Kuo A."/>
            <person name="Kusch H."/>
            <person name="LaButti K."/>
            <person name="Lagendijk E.L."/>
            <person name="Lapidus A."/>
            <person name="Levasseur A."/>
            <person name="Lindquist E."/>
            <person name="Lipzen A."/>
            <person name="Logrieco A.F."/>
            <person name="MacCabe A."/>
            <person name="Maekelae M.R."/>
            <person name="Malavazi I."/>
            <person name="Melin P."/>
            <person name="Meyer V."/>
            <person name="Mielnichuk N."/>
            <person name="Miskei M."/>
            <person name="Molnar A.P."/>
            <person name="Mule G."/>
            <person name="Ngan C.Y."/>
            <person name="Orejas M."/>
            <person name="Orosz E."/>
            <person name="Ouedraogo J.P."/>
            <person name="Overkamp K.M."/>
            <person name="Park H.-S."/>
            <person name="Perrone G."/>
            <person name="Piumi F."/>
            <person name="Punt P.J."/>
            <person name="Ram A.F."/>
            <person name="Ramon A."/>
            <person name="Rauscher S."/>
            <person name="Record E."/>
            <person name="Riano-Pachon D.M."/>
            <person name="Robert V."/>
            <person name="Roehrig J."/>
            <person name="Ruller R."/>
            <person name="Salamov A."/>
            <person name="Salih N.S."/>
            <person name="Samson R.A."/>
            <person name="Sandor E."/>
            <person name="Sanguinetti M."/>
            <person name="Schuetze T."/>
            <person name="Sepcic K."/>
            <person name="Shelest E."/>
            <person name="Sherlock G."/>
            <person name="Sophianopoulou V."/>
            <person name="Squina F.M."/>
            <person name="Sun H."/>
            <person name="Susca A."/>
            <person name="Todd R.B."/>
            <person name="Tsang A."/>
            <person name="Unkles S.E."/>
            <person name="van de Wiele N."/>
            <person name="van Rossen-Uffink D."/>
            <person name="Oliveira J.V."/>
            <person name="Vesth T.C."/>
            <person name="Visser J."/>
            <person name="Yu J.-H."/>
            <person name="Zhou M."/>
            <person name="Andersen M.R."/>
            <person name="Archer D.B."/>
            <person name="Baker S.E."/>
            <person name="Benoit I."/>
            <person name="Brakhage A.A."/>
            <person name="Braus G.H."/>
            <person name="Fischer R."/>
            <person name="Frisvad J.C."/>
            <person name="Goldman G.H."/>
            <person name="Houbraken J."/>
            <person name="Oakley B."/>
            <person name="Pocsi I."/>
            <person name="Scazzocchio C."/>
            <person name="Seiboth B."/>
            <person name="vanKuyk P.A."/>
            <person name="Wortman J."/>
            <person name="Dyer P.S."/>
            <person name="Grigoriev I.V."/>
        </authorList>
    </citation>
    <scope>NUCLEOTIDE SEQUENCE [LARGE SCALE GENOMIC DNA]</scope>
    <source>
        <strain evidence="5">CBS 506.65</strain>
    </source>
</reference>
<dbReference type="CDD" id="cd05233">
    <property type="entry name" value="SDR_c"/>
    <property type="match status" value="1"/>
</dbReference>
<dbReference type="InterPro" id="IPR051122">
    <property type="entry name" value="SDR_DHRS6-like"/>
</dbReference>
<dbReference type="SUPFAM" id="SSF51735">
    <property type="entry name" value="NAD(P)-binding Rossmann-fold domains"/>
    <property type="match status" value="1"/>
</dbReference>
<evidence type="ECO:0008006" key="6">
    <source>
        <dbReference type="Google" id="ProtNLM"/>
    </source>
</evidence>
<evidence type="ECO:0000256" key="2">
    <source>
        <dbReference type="ARBA" id="ARBA00022857"/>
    </source>
</evidence>
<evidence type="ECO:0000313" key="5">
    <source>
        <dbReference type="Proteomes" id="UP000184188"/>
    </source>
</evidence>
<keyword evidence="2" id="KW-0521">NADP</keyword>
<keyword evidence="3" id="KW-0560">Oxidoreductase</keyword>
<dbReference type="InterPro" id="IPR057571">
    <property type="entry name" value="SDR_PhqE-like"/>
</dbReference>
<keyword evidence="5" id="KW-1185">Reference proteome</keyword>
<proteinExistence type="inferred from homology"/>
<dbReference type="VEuPathDB" id="FungiDB:ASPZODRAFT_147258"/>
<evidence type="ECO:0000256" key="3">
    <source>
        <dbReference type="ARBA" id="ARBA00023002"/>
    </source>
</evidence>
<gene>
    <name evidence="4" type="ORF">ASPZODRAFT_147258</name>
</gene>
<dbReference type="PANTHER" id="PTHR43477:SF1">
    <property type="entry name" value="DIHYDROANTICAPSIN 7-DEHYDROGENASE"/>
    <property type="match status" value="1"/>
</dbReference>
<dbReference type="AlphaFoldDB" id="A0A1L9S644"/>
<dbReference type="Proteomes" id="UP000184188">
    <property type="component" value="Unassembled WGS sequence"/>
</dbReference>
<dbReference type="PRINTS" id="PR00081">
    <property type="entry name" value="GDHRDH"/>
</dbReference>
<organism evidence="4 5">
    <name type="scientific">Penicilliopsis zonata CBS 506.65</name>
    <dbReference type="NCBI Taxonomy" id="1073090"/>
    <lineage>
        <taxon>Eukaryota</taxon>
        <taxon>Fungi</taxon>
        <taxon>Dikarya</taxon>
        <taxon>Ascomycota</taxon>
        <taxon>Pezizomycotina</taxon>
        <taxon>Eurotiomycetes</taxon>
        <taxon>Eurotiomycetidae</taxon>
        <taxon>Eurotiales</taxon>
        <taxon>Aspergillaceae</taxon>
        <taxon>Penicilliopsis</taxon>
    </lineage>
</organism>
<dbReference type="RefSeq" id="XP_022577136.1">
    <property type="nucleotide sequence ID" value="XM_022725245.1"/>
</dbReference>
<dbReference type="STRING" id="1073090.A0A1L9S644"/>
<evidence type="ECO:0000256" key="1">
    <source>
        <dbReference type="ARBA" id="ARBA00006484"/>
    </source>
</evidence>
<comment type="similarity">
    <text evidence="1">Belongs to the short-chain dehydrogenases/reductases (SDR) family.</text>
</comment>